<evidence type="ECO:0000256" key="2">
    <source>
        <dbReference type="ARBA" id="ARBA00023316"/>
    </source>
</evidence>
<accession>U7DAD3</accession>
<evidence type="ECO:0000256" key="1">
    <source>
        <dbReference type="ARBA" id="ARBA00023239"/>
    </source>
</evidence>
<dbReference type="InterPro" id="IPR012997">
    <property type="entry name" value="RplA"/>
</dbReference>
<keyword evidence="1 3" id="KW-0456">Lyase</keyword>
<dbReference type="Proteomes" id="UP000017148">
    <property type="component" value="Unassembled WGS sequence"/>
</dbReference>
<feature type="signal peptide" evidence="3">
    <location>
        <begin position="1"/>
        <end position="24"/>
    </location>
</feature>
<keyword evidence="2 3" id="KW-0961">Cell wall biogenesis/degradation</keyword>
<dbReference type="Gene3D" id="2.40.40.10">
    <property type="entry name" value="RlpA-like domain"/>
    <property type="match status" value="1"/>
</dbReference>
<dbReference type="HAMAP" id="MF_02071">
    <property type="entry name" value="RlpA"/>
    <property type="match status" value="1"/>
</dbReference>
<dbReference type="InterPro" id="IPR036908">
    <property type="entry name" value="RlpA-like_sf"/>
</dbReference>
<dbReference type="EMBL" id="ASJR01000006">
    <property type="protein sequence ID" value="ERP32092.1"/>
    <property type="molecule type" value="Genomic_DNA"/>
</dbReference>
<dbReference type="GO" id="GO:0071555">
    <property type="term" value="P:cell wall organization"/>
    <property type="evidence" value="ECO:0007669"/>
    <property type="project" value="UniProtKB-KW"/>
</dbReference>
<dbReference type="EC" id="4.2.2.-" evidence="3"/>
<dbReference type="NCBIfam" id="TIGR00413">
    <property type="entry name" value="rlpA"/>
    <property type="match status" value="1"/>
</dbReference>
<keyword evidence="6" id="KW-0449">Lipoprotein</keyword>
<protein>
    <recommendedName>
        <fullName evidence="3">Probable endolytic peptidoglycan transglycosylase RlpA</fullName>
        <ecNumber evidence="3">4.2.2.-</ecNumber>
    </recommendedName>
</protein>
<comment type="function">
    <text evidence="3">Lytic transglycosylase with a strong preference for naked glycan strands that lack stem peptides.</text>
</comment>
<dbReference type="GO" id="GO:0000270">
    <property type="term" value="P:peptidoglycan metabolic process"/>
    <property type="evidence" value="ECO:0007669"/>
    <property type="project" value="UniProtKB-UniRule"/>
</dbReference>
<dbReference type="Pfam" id="PF03330">
    <property type="entry name" value="DPBB_1"/>
    <property type="match status" value="1"/>
</dbReference>
<evidence type="ECO:0000313" key="6">
    <source>
        <dbReference type="EMBL" id="ERP32092.1"/>
    </source>
</evidence>
<gene>
    <name evidence="3" type="primary">rlpA</name>
    <name evidence="6" type="ORF">CALK_0812</name>
</gene>
<dbReference type="PANTHER" id="PTHR34183:SF1">
    <property type="entry name" value="ENDOLYTIC PEPTIDOGLYCAN TRANSGLYCOSYLASE RLPA"/>
    <property type="match status" value="1"/>
</dbReference>
<organism evidence="6 7">
    <name type="scientific">Chitinivibrio alkaliphilus ACht1</name>
    <dbReference type="NCBI Taxonomy" id="1313304"/>
    <lineage>
        <taxon>Bacteria</taxon>
        <taxon>Pseudomonadati</taxon>
        <taxon>Fibrobacterota</taxon>
        <taxon>Chitinivibrionia</taxon>
        <taxon>Chitinivibrionales</taxon>
        <taxon>Chitinivibrionaceae</taxon>
        <taxon>Chitinivibrio</taxon>
    </lineage>
</organism>
<evidence type="ECO:0000259" key="5">
    <source>
        <dbReference type="Pfam" id="PF03330"/>
    </source>
</evidence>
<dbReference type="GO" id="GO:0008932">
    <property type="term" value="F:lytic endotransglycosylase activity"/>
    <property type="evidence" value="ECO:0007669"/>
    <property type="project" value="UniProtKB-UniRule"/>
</dbReference>
<evidence type="ECO:0000256" key="4">
    <source>
        <dbReference type="RuleBase" id="RU003495"/>
    </source>
</evidence>
<dbReference type="SUPFAM" id="SSF50685">
    <property type="entry name" value="Barwin-like endoglucanases"/>
    <property type="match status" value="1"/>
</dbReference>
<dbReference type="InterPro" id="IPR034718">
    <property type="entry name" value="RlpA"/>
</dbReference>
<comment type="similarity">
    <text evidence="3 4">Belongs to the RlpA family.</text>
</comment>
<feature type="domain" description="RlpA-like protein double-psi beta-barrel" evidence="5">
    <location>
        <begin position="44"/>
        <end position="131"/>
    </location>
</feature>
<sequence length="135" mass="15155" precursor="true">MHFQWSLFFLVIFLVGCSPSPRYATIQAQNRQGKKAQQGDHELQGKASWYGRKFHGRTTASGETYNMRAMTAAHKTLPFGTRVRVTHQETGRSVIVTINDRGPFVEGRVIDLSRRAADRLGIRDRGVAPVSLTIL</sequence>
<feature type="chain" id="PRO_5009992976" description="Probable endolytic peptidoglycan transglycosylase RlpA" evidence="3">
    <location>
        <begin position="25"/>
        <end position="135"/>
    </location>
</feature>
<dbReference type="PATRIC" id="fig|1313304.3.peg.779"/>
<dbReference type="CDD" id="cd22268">
    <property type="entry name" value="DPBB_RlpA-like"/>
    <property type="match status" value="1"/>
</dbReference>
<keyword evidence="3" id="KW-0732">Signal</keyword>
<dbReference type="PANTHER" id="PTHR34183">
    <property type="entry name" value="ENDOLYTIC PEPTIDOGLYCAN TRANSGLYCOSYLASE RLPA"/>
    <property type="match status" value="1"/>
</dbReference>
<dbReference type="InterPro" id="IPR009009">
    <property type="entry name" value="RlpA-like_DPBB"/>
</dbReference>
<comment type="caution">
    <text evidence="6">The sequence shown here is derived from an EMBL/GenBank/DDBJ whole genome shotgun (WGS) entry which is preliminary data.</text>
</comment>
<name>U7DAD3_9BACT</name>
<dbReference type="AlphaFoldDB" id="U7DAD3"/>
<reference evidence="6 7" key="1">
    <citation type="journal article" date="2013" name="Environ. Microbiol.">
        <title>Genome analysis of Chitinivibrio alkaliphilus gen. nov., sp. nov., a novel extremely haloalkaliphilic anaerobic chitinolytic bacterium from the candidate phylum Termite Group 3.</title>
        <authorList>
            <person name="Sorokin D.Y."/>
            <person name="Gumerov V.M."/>
            <person name="Rakitin A.L."/>
            <person name="Beletsky A.V."/>
            <person name="Damste J.S."/>
            <person name="Muyzer G."/>
            <person name="Mardanov A.V."/>
            <person name="Ravin N.V."/>
        </authorList>
    </citation>
    <scope>NUCLEOTIDE SEQUENCE [LARGE SCALE GENOMIC DNA]</scope>
    <source>
        <strain evidence="6 7">ACht1</strain>
    </source>
</reference>
<proteinExistence type="inferred from homology"/>
<evidence type="ECO:0000313" key="7">
    <source>
        <dbReference type="Proteomes" id="UP000017148"/>
    </source>
</evidence>
<keyword evidence="7" id="KW-1185">Reference proteome</keyword>
<evidence type="ECO:0000256" key="3">
    <source>
        <dbReference type="HAMAP-Rule" id="MF_02071"/>
    </source>
</evidence>
<dbReference type="STRING" id="1313304.CALK_0812"/>
<dbReference type="eggNOG" id="COG0797">
    <property type="taxonomic scope" value="Bacteria"/>
</dbReference>